<evidence type="ECO:0000256" key="6">
    <source>
        <dbReference type="ARBA" id="ARBA00022723"/>
    </source>
</evidence>
<dbReference type="InterPro" id="IPR003739">
    <property type="entry name" value="Lys_aminomutase/Glu_NH3_mut"/>
</dbReference>
<feature type="domain" description="Radical SAM core" evidence="14">
    <location>
        <begin position="88"/>
        <end position="301"/>
    </location>
</feature>
<feature type="binding site" evidence="11">
    <location>
        <position position="109"/>
    </location>
    <ligand>
        <name>[4Fe-4S] cluster</name>
        <dbReference type="ChEBI" id="CHEBI:49883"/>
        <note>4Fe-4S-S-AdoMet</note>
    </ligand>
</feature>
<sequence length="344" mass="37002">MSSRRTLRTAQDLHDAGLIPSVEAVAGVAEAYAVALTPAVVDLIDPADPADPIARQYVPSAEELVTTPEELADPIGDAAYSPVKGLVHRYPDRVLLTPLLVCPVYCRFCFRRARVGDGDATMTEAEIDTALAYVAGRPEIREVILTGGDPLMLPPPRLAALLGRIGAIAHVELIRIHSRVPVSDPERVTPDLARVLGGGDKPVWLAVHVNHPHELSPLARGGLERLARTGVPLLSQTVLLKGVNDSVSVLDELFRALVRNRVRPYYLHHPDLAPGTSHFRPTIEEGQALMRSLRGRLSGIAQPTYVLDIPGGAGKVPVGPQYWDGEAGTVADPGGRLHDYAERA</sequence>
<dbReference type="InterPro" id="IPR007197">
    <property type="entry name" value="rSAM"/>
</dbReference>
<dbReference type="GO" id="GO:0046872">
    <property type="term" value="F:metal ion binding"/>
    <property type="evidence" value="ECO:0007669"/>
    <property type="project" value="UniProtKB-KW"/>
</dbReference>
<evidence type="ECO:0000256" key="8">
    <source>
        <dbReference type="ARBA" id="ARBA00023004"/>
    </source>
</evidence>
<evidence type="ECO:0000256" key="1">
    <source>
        <dbReference type="ARBA" id="ARBA00001933"/>
    </source>
</evidence>
<dbReference type="CDD" id="cd01335">
    <property type="entry name" value="Radical_SAM"/>
    <property type="match status" value="1"/>
</dbReference>
<dbReference type="STRING" id="342108.amb1284"/>
<dbReference type="NCBIfam" id="TIGR03822">
    <property type="entry name" value="AblA_like_2"/>
    <property type="match status" value="1"/>
</dbReference>
<dbReference type="NCBIfam" id="TIGR00238">
    <property type="entry name" value="KamA family radical SAM protein"/>
    <property type="match status" value="1"/>
</dbReference>
<dbReference type="Pfam" id="PF12544">
    <property type="entry name" value="LAM_C"/>
    <property type="match status" value="1"/>
</dbReference>
<evidence type="ECO:0000256" key="5">
    <source>
        <dbReference type="ARBA" id="ARBA00022691"/>
    </source>
</evidence>
<dbReference type="HOGENOM" id="CLU_032161_2_0_5"/>
<dbReference type="GO" id="GO:0051539">
    <property type="term" value="F:4 iron, 4 sulfur cluster binding"/>
    <property type="evidence" value="ECO:0007669"/>
    <property type="project" value="UniProtKB-KW"/>
</dbReference>
<dbReference type="InterPro" id="IPR022447">
    <property type="entry name" value="Lys_aminomutase-rel"/>
</dbReference>
<dbReference type="InterPro" id="IPR013785">
    <property type="entry name" value="Aldolase_TIM"/>
</dbReference>
<organism evidence="15 16">
    <name type="scientific">Paramagnetospirillum magneticum (strain ATCC 700264 / AMB-1)</name>
    <name type="common">Magnetospirillum magneticum</name>
    <dbReference type="NCBI Taxonomy" id="342108"/>
    <lineage>
        <taxon>Bacteria</taxon>
        <taxon>Pseudomonadati</taxon>
        <taxon>Pseudomonadota</taxon>
        <taxon>Alphaproteobacteria</taxon>
        <taxon>Rhodospirillales</taxon>
        <taxon>Magnetospirillaceae</taxon>
        <taxon>Paramagnetospirillum</taxon>
    </lineage>
</organism>
<keyword evidence="5" id="KW-0949">S-adenosyl-L-methionine</keyword>
<evidence type="ECO:0000256" key="11">
    <source>
        <dbReference type="PIRSR" id="PIRSR004911-1"/>
    </source>
</evidence>
<dbReference type="SUPFAM" id="SSF102114">
    <property type="entry name" value="Radical SAM enzymes"/>
    <property type="match status" value="1"/>
</dbReference>
<feature type="region of interest" description="Disordered" evidence="13">
    <location>
        <begin position="324"/>
        <end position="344"/>
    </location>
</feature>
<dbReference type="InterPro" id="IPR058240">
    <property type="entry name" value="rSAM_sf"/>
</dbReference>
<evidence type="ECO:0000256" key="7">
    <source>
        <dbReference type="ARBA" id="ARBA00022898"/>
    </source>
</evidence>
<keyword evidence="6 11" id="KW-0479">Metal-binding</keyword>
<comment type="cofactor">
    <cofactor evidence="1 12">
        <name>pyridoxal 5'-phosphate</name>
        <dbReference type="ChEBI" id="CHEBI:597326"/>
    </cofactor>
</comment>
<feature type="binding site" evidence="11">
    <location>
        <position position="102"/>
    </location>
    <ligand>
        <name>[4Fe-4S] cluster</name>
        <dbReference type="ChEBI" id="CHEBI:49883"/>
        <note>4Fe-4S-S-AdoMet</note>
    </ligand>
</feature>
<feature type="modified residue" description="N6-(pyridoxal phosphate)lysine" evidence="12">
    <location>
        <position position="315"/>
    </location>
</feature>
<evidence type="ECO:0000256" key="9">
    <source>
        <dbReference type="ARBA" id="ARBA00023014"/>
    </source>
</evidence>
<proteinExistence type="inferred from homology"/>
<dbReference type="Gene3D" id="3.20.20.70">
    <property type="entry name" value="Aldolase class I"/>
    <property type="match status" value="1"/>
</dbReference>
<keyword evidence="8" id="KW-0408">Iron</keyword>
<reference evidence="15 16" key="1">
    <citation type="journal article" date="2005" name="DNA Res.">
        <title>Complete genome sequence of the facultative anaerobic magnetotactic bacterium Magnetospirillum sp. strain AMB-1.</title>
        <authorList>
            <person name="Matsunaga T."/>
            <person name="Okamura Y."/>
            <person name="Fukuda Y."/>
            <person name="Wahyudi A.T."/>
            <person name="Murase Y."/>
            <person name="Takeyama H."/>
        </authorList>
    </citation>
    <scope>NUCLEOTIDE SEQUENCE [LARGE SCALE GENOMIC DNA]</scope>
    <source>
        <strain evidence="16">ATCC 700264 / AMB-1</strain>
    </source>
</reference>
<dbReference type="PIRSF" id="PIRSF004911">
    <property type="entry name" value="DUF160"/>
    <property type="match status" value="1"/>
</dbReference>
<accession>Q2W7T7</accession>
<keyword evidence="10" id="KW-0413">Isomerase</keyword>
<evidence type="ECO:0000256" key="13">
    <source>
        <dbReference type="SAM" id="MobiDB-lite"/>
    </source>
</evidence>
<dbReference type="AlphaFoldDB" id="Q2W7T7"/>
<comment type="cofactor">
    <cofactor evidence="2">
        <name>[4Fe-4S] cluster</name>
        <dbReference type="ChEBI" id="CHEBI:49883"/>
    </cofactor>
</comment>
<protein>
    <submittedName>
        <fullName evidence="15">Lysine 2,3-aminomutase</fullName>
    </submittedName>
</protein>
<feature type="binding site" evidence="11">
    <location>
        <position position="106"/>
    </location>
    <ligand>
        <name>[4Fe-4S] cluster</name>
        <dbReference type="ChEBI" id="CHEBI:49883"/>
        <note>4Fe-4S-S-AdoMet</note>
    </ligand>
</feature>
<dbReference type="Pfam" id="PF04055">
    <property type="entry name" value="Radical_SAM"/>
    <property type="match status" value="1"/>
</dbReference>
<evidence type="ECO:0000256" key="2">
    <source>
        <dbReference type="ARBA" id="ARBA00001966"/>
    </source>
</evidence>
<dbReference type="InterPro" id="IPR025895">
    <property type="entry name" value="LAM_C_dom"/>
</dbReference>
<keyword evidence="9 11" id="KW-0411">Iron-sulfur</keyword>
<dbReference type="SFLD" id="SFLDS00029">
    <property type="entry name" value="Radical_SAM"/>
    <property type="match status" value="1"/>
</dbReference>
<keyword evidence="16" id="KW-1185">Reference proteome</keyword>
<dbReference type="RefSeq" id="WP_011383696.1">
    <property type="nucleotide sequence ID" value="NC_007626.1"/>
</dbReference>
<dbReference type="PANTHER" id="PTHR30538">
    <property type="entry name" value="LYSINE 2,3-AMINOMUTASE-RELATED"/>
    <property type="match status" value="1"/>
</dbReference>
<dbReference type="EMBL" id="AP007255">
    <property type="protein sequence ID" value="BAE50088.1"/>
    <property type="molecule type" value="Genomic_DNA"/>
</dbReference>
<evidence type="ECO:0000256" key="10">
    <source>
        <dbReference type="ARBA" id="ARBA00023235"/>
    </source>
</evidence>
<dbReference type="SFLD" id="SFLDG01070">
    <property type="entry name" value="PLP-dependent"/>
    <property type="match status" value="1"/>
</dbReference>
<evidence type="ECO:0000256" key="12">
    <source>
        <dbReference type="PIRSR" id="PIRSR603739-50"/>
    </source>
</evidence>
<dbReference type="GO" id="GO:0016853">
    <property type="term" value="F:isomerase activity"/>
    <property type="evidence" value="ECO:0007669"/>
    <property type="project" value="UniProtKB-KW"/>
</dbReference>
<evidence type="ECO:0000313" key="15">
    <source>
        <dbReference type="EMBL" id="BAE50088.1"/>
    </source>
</evidence>
<dbReference type="PROSITE" id="PS51918">
    <property type="entry name" value="RADICAL_SAM"/>
    <property type="match status" value="1"/>
</dbReference>
<dbReference type="PANTHER" id="PTHR30538:SF1">
    <property type="entry name" value="L-LYSINE 2,3-AMINOMUTASE"/>
    <property type="match status" value="1"/>
</dbReference>
<evidence type="ECO:0000256" key="3">
    <source>
        <dbReference type="ARBA" id="ARBA00008703"/>
    </source>
</evidence>
<gene>
    <name evidence="15" type="ordered locus">amb1284</name>
</gene>
<dbReference type="KEGG" id="mag:amb1284"/>
<keyword evidence="7 12" id="KW-0663">Pyridoxal phosphate</keyword>
<comment type="similarity">
    <text evidence="3">Belongs to the radical SAM superfamily. KamA family.</text>
</comment>
<dbReference type="OrthoDB" id="9768064at2"/>
<evidence type="ECO:0000313" key="16">
    <source>
        <dbReference type="Proteomes" id="UP000007058"/>
    </source>
</evidence>
<dbReference type="Proteomes" id="UP000007058">
    <property type="component" value="Chromosome"/>
</dbReference>
<feature type="compositionally biased region" description="Basic and acidic residues" evidence="13">
    <location>
        <begin position="335"/>
        <end position="344"/>
    </location>
</feature>
<evidence type="ECO:0000256" key="4">
    <source>
        <dbReference type="ARBA" id="ARBA00022485"/>
    </source>
</evidence>
<keyword evidence="4 11" id="KW-0004">4Fe-4S</keyword>
<name>Q2W7T7_PARM1</name>
<evidence type="ECO:0000259" key="14">
    <source>
        <dbReference type="PROSITE" id="PS51918"/>
    </source>
</evidence>